<dbReference type="EMBL" id="CP003153">
    <property type="protein sequence ID" value="AEV26874.1"/>
    <property type="molecule type" value="Genomic_DNA"/>
</dbReference>
<gene>
    <name evidence="1" type="ordered locus">Dsui_2523</name>
</gene>
<dbReference type="AlphaFoldDB" id="G8QN34"/>
<dbReference type="eggNOG" id="ENOG502Z9W7">
    <property type="taxonomic scope" value="Bacteria"/>
</dbReference>
<organism evidence="1 2">
    <name type="scientific">Azospira oryzae (strain ATCC BAA-33 / DSM 13638 / PS)</name>
    <name type="common">Dechlorosoma suillum</name>
    <dbReference type="NCBI Taxonomy" id="640081"/>
    <lineage>
        <taxon>Bacteria</taxon>
        <taxon>Pseudomonadati</taxon>
        <taxon>Pseudomonadota</taxon>
        <taxon>Betaproteobacteria</taxon>
        <taxon>Rhodocyclales</taxon>
        <taxon>Rhodocyclaceae</taxon>
        <taxon>Azospira</taxon>
    </lineage>
</organism>
<sequence length="180" mass="20693">MSMNEFRRLAAKIDQHMQQLAAQGVSEAHAIVNRMMGYVPDLHKIWVGTSDQQLMALSREYPGFYRYAHIMEEASEAERNKTSRPYDGPAEFSEEHKQRTAQLLLTAATLERGYQAFRGSGNLQVFQQQVNELGRLHRQWLADLDSFKDSLRAQGVEPRALEYVNEAFRHLAERIKQLAG</sequence>
<proteinExistence type="predicted"/>
<dbReference type="KEGG" id="dsu:Dsui_2523"/>
<name>G8QN34_AZOOP</name>
<reference evidence="1 2" key="1">
    <citation type="journal article" date="2012" name="J. Bacteriol.">
        <title>Complete genome sequence of the anaerobic perchlorate-reducing bacterium Azospira suillum strain PS.</title>
        <authorList>
            <person name="Byrne-Bailey K.G."/>
            <person name="Coates J.D."/>
        </authorList>
    </citation>
    <scope>NUCLEOTIDE SEQUENCE [LARGE SCALE GENOMIC DNA]</scope>
    <source>
        <strain evidence="2">ATCC BAA-33 / DSM 13638 / PS</strain>
    </source>
</reference>
<dbReference type="HOGENOM" id="CLU_1495037_0_0_4"/>
<dbReference type="Proteomes" id="UP000005633">
    <property type="component" value="Chromosome"/>
</dbReference>
<dbReference type="STRING" id="640081.Dsui_2523"/>
<accession>G8QN34</accession>
<evidence type="ECO:0000313" key="2">
    <source>
        <dbReference type="Proteomes" id="UP000005633"/>
    </source>
</evidence>
<evidence type="ECO:0000313" key="1">
    <source>
        <dbReference type="EMBL" id="AEV26874.1"/>
    </source>
</evidence>
<protein>
    <submittedName>
        <fullName evidence="1">Uncharacterized protein</fullName>
    </submittedName>
</protein>